<evidence type="ECO:0000259" key="8">
    <source>
        <dbReference type="PROSITE" id="PS50850"/>
    </source>
</evidence>
<feature type="transmembrane region" description="Helical" evidence="7">
    <location>
        <begin position="451"/>
        <end position="476"/>
    </location>
</feature>
<accession>A0A9P4HSG4</accession>
<evidence type="ECO:0000313" key="9">
    <source>
        <dbReference type="EMBL" id="KAF2087160.1"/>
    </source>
</evidence>
<protein>
    <submittedName>
        <fullName evidence="9">MFS general substrate transporter</fullName>
    </submittedName>
</protein>
<feature type="transmembrane region" description="Helical" evidence="7">
    <location>
        <begin position="321"/>
        <end position="342"/>
    </location>
</feature>
<comment type="similarity">
    <text evidence="2">Belongs to the major facilitator superfamily.</text>
</comment>
<dbReference type="OrthoDB" id="5141738at2759"/>
<feature type="compositionally biased region" description="Basic and acidic residues" evidence="6">
    <location>
        <begin position="20"/>
        <end position="30"/>
    </location>
</feature>
<feature type="transmembrane region" description="Helical" evidence="7">
    <location>
        <begin position="282"/>
        <end position="301"/>
    </location>
</feature>
<dbReference type="Gene3D" id="1.20.1250.20">
    <property type="entry name" value="MFS general substrate transporter like domains"/>
    <property type="match status" value="1"/>
</dbReference>
<feature type="transmembrane region" description="Helical" evidence="7">
    <location>
        <begin position="422"/>
        <end position="445"/>
    </location>
</feature>
<evidence type="ECO:0000256" key="4">
    <source>
        <dbReference type="ARBA" id="ARBA00022989"/>
    </source>
</evidence>
<comment type="caution">
    <text evidence="9">The sequence shown here is derived from an EMBL/GenBank/DDBJ whole genome shotgun (WGS) entry which is preliminary data.</text>
</comment>
<keyword evidence="10" id="KW-1185">Reference proteome</keyword>
<evidence type="ECO:0000256" key="7">
    <source>
        <dbReference type="SAM" id="Phobius"/>
    </source>
</evidence>
<comment type="subcellular location">
    <subcellularLocation>
        <location evidence="1">Membrane</location>
        <topology evidence="1">Multi-pass membrane protein</topology>
    </subcellularLocation>
</comment>
<feature type="domain" description="Major facilitator superfamily (MFS) profile" evidence="8">
    <location>
        <begin position="52"/>
        <end position="482"/>
    </location>
</feature>
<feature type="transmembrane region" description="Helical" evidence="7">
    <location>
        <begin position="89"/>
        <end position="107"/>
    </location>
</feature>
<feature type="transmembrane region" description="Helical" evidence="7">
    <location>
        <begin position="50"/>
        <end position="69"/>
    </location>
</feature>
<dbReference type="InterPro" id="IPR011701">
    <property type="entry name" value="MFS"/>
</dbReference>
<evidence type="ECO:0000313" key="10">
    <source>
        <dbReference type="Proteomes" id="UP000799776"/>
    </source>
</evidence>
<sequence>MEDQLDSEKPEDFSPIDQDDSSHSSNEERIISWPRSDPDNPINWPQRKKAFAIFAAMTSVFNSTFASSIVSGAYEELGAYFNITSTEELVLPISLFLVGYTVGPFMFGPLSETFGRKPVMITAFAFFTIFTMACALANTFAALVVFRLLVGVPGSCAISVVGGICADVYNDPTSRGRAMALFMACTVFGPLIAPIISGFISKVSWRWSFWVDLSICGITWIPLLLMPETYAPVLLKRRAVKLRKETDNQDLRAPLEVESKGAGYIVKVVLARPFRMLFREPLVFFSCIYMGFIYGLLYIFFEAYPIIYQETYGFNAGETGLAYLPIGIGAVFASAFSIWYDTYLARARARHANWTRTEEARRLPLACIAGPFMVIGLFWTGWTARRSIHWIIPILAGIPFGFGYLIMFIGLLNYIVDAYKMFAASAMSATGTSRSVFGAVLPFAAEPLYRGLGVAWACSLLGFVTLVLCAVPFVFWRFGDRIRENSRFCQELAEMERREKDGDGAGGRRANEGLGGDEERDAGRS</sequence>
<feature type="compositionally biased region" description="Basic and acidic residues" evidence="6">
    <location>
        <begin position="1"/>
        <end position="12"/>
    </location>
</feature>
<feature type="transmembrane region" description="Helical" evidence="7">
    <location>
        <begin position="144"/>
        <end position="166"/>
    </location>
</feature>
<gene>
    <name evidence="9" type="ORF">K490DRAFT_42802</name>
</gene>
<dbReference type="EMBL" id="ML978721">
    <property type="protein sequence ID" value="KAF2087160.1"/>
    <property type="molecule type" value="Genomic_DNA"/>
</dbReference>
<name>A0A9P4HSG4_9PEZI</name>
<dbReference type="Proteomes" id="UP000799776">
    <property type="component" value="Unassembled WGS sequence"/>
</dbReference>
<proteinExistence type="inferred from homology"/>
<feature type="region of interest" description="Disordered" evidence="6">
    <location>
        <begin position="496"/>
        <end position="525"/>
    </location>
</feature>
<dbReference type="Pfam" id="PF07690">
    <property type="entry name" value="MFS_1"/>
    <property type="match status" value="1"/>
</dbReference>
<dbReference type="AlphaFoldDB" id="A0A9P4HSG4"/>
<feature type="transmembrane region" description="Helical" evidence="7">
    <location>
        <begin position="363"/>
        <end position="382"/>
    </location>
</feature>
<evidence type="ECO:0000256" key="5">
    <source>
        <dbReference type="ARBA" id="ARBA00023136"/>
    </source>
</evidence>
<dbReference type="PANTHER" id="PTHR23502">
    <property type="entry name" value="MAJOR FACILITATOR SUPERFAMILY"/>
    <property type="match status" value="1"/>
</dbReference>
<keyword evidence="4 7" id="KW-1133">Transmembrane helix</keyword>
<evidence type="ECO:0000256" key="6">
    <source>
        <dbReference type="SAM" id="MobiDB-lite"/>
    </source>
</evidence>
<dbReference type="PANTHER" id="PTHR23502:SF74">
    <property type="entry name" value="MAJOR FACILITATOR SUPERFAMILY (MFS) PROFILE DOMAIN-CONTAINING PROTEIN"/>
    <property type="match status" value="1"/>
</dbReference>
<dbReference type="InterPro" id="IPR036259">
    <property type="entry name" value="MFS_trans_sf"/>
</dbReference>
<feature type="compositionally biased region" description="Acidic residues" evidence="6">
    <location>
        <begin position="515"/>
        <end position="525"/>
    </location>
</feature>
<dbReference type="GO" id="GO:0005886">
    <property type="term" value="C:plasma membrane"/>
    <property type="evidence" value="ECO:0007669"/>
    <property type="project" value="TreeGrafter"/>
</dbReference>
<keyword evidence="5 7" id="KW-0472">Membrane</keyword>
<evidence type="ECO:0000256" key="1">
    <source>
        <dbReference type="ARBA" id="ARBA00004141"/>
    </source>
</evidence>
<keyword evidence="3 7" id="KW-0812">Transmembrane</keyword>
<dbReference type="FunFam" id="1.20.1250.20:FF:000082">
    <property type="entry name" value="MFS multidrug transporter, putative"/>
    <property type="match status" value="1"/>
</dbReference>
<feature type="transmembrane region" description="Helical" evidence="7">
    <location>
        <begin position="207"/>
        <end position="235"/>
    </location>
</feature>
<evidence type="ECO:0000256" key="3">
    <source>
        <dbReference type="ARBA" id="ARBA00022692"/>
    </source>
</evidence>
<dbReference type="GO" id="GO:0022857">
    <property type="term" value="F:transmembrane transporter activity"/>
    <property type="evidence" value="ECO:0007669"/>
    <property type="project" value="InterPro"/>
</dbReference>
<reference evidence="9" key="1">
    <citation type="journal article" date="2020" name="Stud. Mycol.">
        <title>101 Dothideomycetes genomes: a test case for predicting lifestyles and emergence of pathogens.</title>
        <authorList>
            <person name="Haridas S."/>
            <person name="Albert R."/>
            <person name="Binder M."/>
            <person name="Bloem J."/>
            <person name="Labutti K."/>
            <person name="Salamov A."/>
            <person name="Andreopoulos B."/>
            <person name="Baker S."/>
            <person name="Barry K."/>
            <person name="Bills G."/>
            <person name="Bluhm B."/>
            <person name="Cannon C."/>
            <person name="Castanera R."/>
            <person name="Culley D."/>
            <person name="Daum C."/>
            <person name="Ezra D."/>
            <person name="Gonzalez J."/>
            <person name="Henrissat B."/>
            <person name="Kuo A."/>
            <person name="Liang C."/>
            <person name="Lipzen A."/>
            <person name="Lutzoni F."/>
            <person name="Magnuson J."/>
            <person name="Mondo S."/>
            <person name="Nolan M."/>
            <person name="Ohm R."/>
            <person name="Pangilinan J."/>
            <person name="Park H.-J."/>
            <person name="Ramirez L."/>
            <person name="Alfaro M."/>
            <person name="Sun H."/>
            <person name="Tritt A."/>
            <person name="Yoshinaga Y."/>
            <person name="Zwiers L.-H."/>
            <person name="Turgeon B."/>
            <person name="Goodwin S."/>
            <person name="Spatafora J."/>
            <person name="Crous P."/>
            <person name="Grigoriev I."/>
        </authorList>
    </citation>
    <scope>NUCLEOTIDE SEQUENCE</scope>
    <source>
        <strain evidence="9">CBS 121410</strain>
    </source>
</reference>
<dbReference type="CDD" id="cd17323">
    <property type="entry name" value="MFS_Tpo1_MDR_like"/>
    <property type="match status" value="1"/>
</dbReference>
<feature type="region of interest" description="Disordered" evidence="6">
    <location>
        <begin position="1"/>
        <end position="42"/>
    </location>
</feature>
<organism evidence="9 10">
    <name type="scientific">Saccharata proteae CBS 121410</name>
    <dbReference type="NCBI Taxonomy" id="1314787"/>
    <lineage>
        <taxon>Eukaryota</taxon>
        <taxon>Fungi</taxon>
        <taxon>Dikarya</taxon>
        <taxon>Ascomycota</taxon>
        <taxon>Pezizomycotina</taxon>
        <taxon>Dothideomycetes</taxon>
        <taxon>Dothideomycetes incertae sedis</taxon>
        <taxon>Botryosphaeriales</taxon>
        <taxon>Saccharataceae</taxon>
        <taxon>Saccharata</taxon>
    </lineage>
</organism>
<dbReference type="InterPro" id="IPR020846">
    <property type="entry name" value="MFS_dom"/>
</dbReference>
<dbReference type="PROSITE" id="PS50850">
    <property type="entry name" value="MFS"/>
    <property type="match status" value="1"/>
</dbReference>
<feature type="transmembrane region" description="Helical" evidence="7">
    <location>
        <begin position="178"/>
        <end position="201"/>
    </location>
</feature>
<dbReference type="SUPFAM" id="SSF103473">
    <property type="entry name" value="MFS general substrate transporter"/>
    <property type="match status" value="1"/>
</dbReference>
<feature type="transmembrane region" description="Helical" evidence="7">
    <location>
        <begin position="119"/>
        <end position="138"/>
    </location>
</feature>
<evidence type="ECO:0000256" key="2">
    <source>
        <dbReference type="ARBA" id="ARBA00008335"/>
    </source>
</evidence>
<feature type="transmembrane region" description="Helical" evidence="7">
    <location>
        <begin position="388"/>
        <end position="415"/>
    </location>
</feature>